<proteinExistence type="predicted"/>
<organism evidence="1 2">
    <name type="scientific">Archaeoglobus veneficus (strain DSM 11195 / SNP6)</name>
    <dbReference type="NCBI Taxonomy" id="693661"/>
    <lineage>
        <taxon>Archaea</taxon>
        <taxon>Methanobacteriati</taxon>
        <taxon>Methanobacteriota</taxon>
        <taxon>Archaeoglobi</taxon>
        <taxon>Archaeoglobales</taxon>
        <taxon>Archaeoglobaceae</taxon>
        <taxon>Archaeoglobus</taxon>
    </lineage>
</organism>
<name>F2KR45_ARCVS</name>
<dbReference type="STRING" id="693661.Arcve_0662"/>
<accession>F2KR45</accession>
<sequence length="37" mass="4260">MKMVIALPHPELMNVRNLILAAFLAAEFLEKKEVHEL</sequence>
<dbReference type="Proteomes" id="UP000008136">
    <property type="component" value="Chromosome"/>
</dbReference>
<dbReference type="AlphaFoldDB" id="F2KR45"/>
<reference evidence="1 2" key="1">
    <citation type="submission" date="2011-03" db="EMBL/GenBank/DDBJ databases">
        <title>The complete genome of Archaeoglobus veneficus SNP6.</title>
        <authorList>
            <consortium name="US DOE Joint Genome Institute (JGI-PGF)"/>
            <person name="Lucas S."/>
            <person name="Copeland A."/>
            <person name="Lapidus A."/>
            <person name="Bruce D."/>
            <person name="Goodwin L."/>
            <person name="Pitluck S."/>
            <person name="Kyrpides N."/>
            <person name="Mavromatis K."/>
            <person name="Pagani I."/>
            <person name="Ivanova N."/>
            <person name="Mikhailova N."/>
            <person name="Lu M."/>
            <person name="Detter J.C."/>
            <person name="Tapia R."/>
            <person name="Han C."/>
            <person name="Land M."/>
            <person name="Hauser L."/>
            <person name="Markowitz V."/>
            <person name="Cheng J.-F."/>
            <person name="Hugenholtz P."/>
            <person name="Woyke T."/>
            <person name="Wu D."/>
            <person name="Spring S."/>
            <person name="Brambilla E."/>
            <person name="Klenk H.-P."/>
            <person name="Eisen J.A."/>
        </authorList>
    </citation>
    <scope>NUCLEOTIDE SEQUENCE [LARGE SCALE GENOMIC DNA]</scope>
    <source>
        <strain>SNP6</strain>
    </source>
</reference>
<evidence type="ECO:0000313" key="1">
    <source>
        <dbReference type="EMBL" id="AEA46682.1"/>
    </source>
</evidence>
<dbReference type="EMBL" id="CP002588">
    <property type="protein sequence ID" value="AEA46682.1"/>
    <property type="molecule type" value="Genomic_DNA"/>
</dbReference>
<dbReference type="HOGENOM" id="CLU_3338250_0_0_2"/>
<keyword evidence="2" id="KW-1185">Reference proteome</keyword>
<evidence type="ECO:0000313" key="2">
    <source>
        <dbReference type="Proteomes" id="UP000008136"/>
    </source>
</evidence>
<protein>
    <submittedName>
        <fullName evidence="1">Uncharacterized protein</fullName>
    </submittedName>
</protein>
<gene>
    <name evidence="1" type="ordered locus">Arcve_0662</name>
</gene>
<dbReference type="KEGG" id="ave:Arcve_0662"/>